<dbReference type="EMBL" id="CAJVPT010009466">
    <property type="protein sequence ID" value="CAG8562009.1"/>
    <property type="molecule type" value="Genomic_DNA"/>
</dbReference>
<comment type="caution">
    <text evidence="1">The sequence shown here is derived from an EMBL/GenBank/DDBJ whole genome shotgun (WGS) entry which is preliminary data.</text>
</comment>
<proteinExistence type="predicted"/>
<gene>
    <name evidence="1" type="ORF">ACOLOM_LOCUS5272</name>
</gene>
<name>A0ACA9M1G0_9GLOM</name>
<evidence type="ECO:0000313" key="2">
    <source>
        <dbReference type="Proteomes" id="UP000789525"/>
    </source>
</evidence>
<protein>
    <submittedName>
        <fullName evidence="1">653_t:CDS:1</fullName>
    </submittedName>
</protein>
<accession>A0ACA9M1G0</accession>
<reference evidence="1" key="1">
    <citation type="submission" date="2021-06" db="EMBL/GenBank/DDBJ databases">
        <authorList>
            <person name="Kallberg Y."/>
            <person name="Tangrot J."/>
            <person name="Rosling A."/>
        </authorList>
    </citation>
    <scope>NUCLEOTIDE SEQUENCE</scope>
    <source>
        <strain evidence="1">CL356</strain>
    </source>
</reference>
<keyword evidence="2" id="KW-1185">Reference proteome</keyword>
<dbReference type="Proteomes" id="UP000789525">
    <property type="component" value="Unassembled WGS sequence"/>
</dbReference>
<sequence>MALRRGAGLAAFERHKADIQSYATLSESLSRQSLDALQAQLDLFRTTLKRFAASHREDIRKDPAFRASFQQMCSAIGVDPLAGPSKGGWWAELLGMGDWQYELGVQIVDICVGMRDRNGGMIDMDELVLMLNKLRSIPSQDSYGSSAKTQSNLGAVTEEDVLRSIKTLKPLGAGYEVIQLGSKKMVRSVTKELDQDQAKVIEIAASAGGKVWVDLVAATAGWPMERAAAVLENMLLRDGLCWMDDQDEDAIIAYWVMPVLQWE</sequence>
<organism evidence="1 2">
    <name type="scientific">Acaulospora colombiana</name>
    <dbReference type="NCBI Taxonomy" id="27376"/>
    <lineage>
        <taxon>Eukaryota</taxon>
        <taxon>Fungi</taxon>
        <taxon>Fungi incertae sedis</taxon>
        <taxon>Mucoromycota</taxon>
        <taxon>Glomeromycotina</taxon>
        <taxon>Glomeromycetes</taxon>
        <taxon>Diversisporales</taxon>
        <taxon>Acaulosporaceae</taxon>
        <taxon>Acaulospora</taxon>
    </lineage>
</organism>
<evidence type="ECO:0000313" key="1">
    <source>
        <dbReference type="EMBL" id="CAG8562009.1"/>
    </source>
</evidence>